<dbReference type="Proteomes" id="UP000007797">
    <property type="component" value="Unassembled WGS sequence"/>
</dbReference>
<dbReference type="SMART" id="SM00184">
    <property type="entry name" value="RING"/>
    <property type="match status" value="1"/>
</dbReference>
<dbReference type="EMBL" id="GL883023">
    <property type="protein sequence ID" value="EGG16544.1"/>
    <property type="molecule type" value="Genomic_DNA"/>
</dbReference>
<dbReference type="CDD" id="cd16464">
    <property type="entry name" value="RING-H2_Pirh2-like"/>
    <property type="match status" value="1"/>
</dbReference>
<dbReference type="Pfam" id="PF05495">
    <property type="entry name" value="zf-CHY"/>
    <property type="match status" value="1"/>
</dbReference>
<evidence type="ECO:0000313" key="9">
    <source>
        <dbReference type="EMBL" id="EGG16544.1"/>
    </source>
</evidence>
<dbReference type="InterPro" id="IPR037274">
    <property type="entry name" value="Znf_CHY_sf"/>
</dbReference>
<keyword evidence="3" id="KW-0862">Zinc</keyword>
<evidence type="ECO:0000256" key="5">
    <source>
        <dbReference type="SAM" id="MobiDB-lite"/>
    </source>
</evidence>
<dbReference type="STRING" id="1054147.F4Q6N4"/>
<organism evidence="9 10">
    <name type="scientific">Cavenderia fasciculata</name>
    <name type="common">Slime mold</name>
    <name type="synonym">Dictyostelium fasciculatum</name>
    <dbReference type="NCBI Taxonomy" id="261658"/>
    <lineage>
        <taxon>Eukaryota</taxon>
        <taxon>Amoebozoa</taxon>
        <taxon>Evosea</taxon>
        <taxon>Eumycetozoa</taxon>
        <taxon>Dictyostelia</taxon>
        <taxon>Acytosteliales</taxon>
        <taxon>Cavenderiaceae</taxon>
        <taxon>Cavenderia</taxon>
    </lineage>
</organism>
<dbReference type="Gene3D" id="3.30.40.10">
    <property type="entry name" value="Zinc/RING finger domain, C3HC4 (zinc finger)"/>
    <property type="match status" value="1"/>
</dbReference>
<dbReference type="SUPFAM" id="SSF161245">
    <property type="entry name" value="Zinc hairpin stack"/>
    <property type="match status" value="1"/>
</dbReference>
<dbReference type="PROSITE" id="PS51266">
    <property type="entry name" value="ZF_CHY"/>
    <property type="match status" value="1"/>
</dbReference>
<dbReference type="GO" id="GO:0016567">
    <property type="term" value="P:protein ubiquitination"/>
    <property type="evidence" value="ECO:0007669"/>
    <property type="project" value="TreeGrafter"/>
</dbReference>
<name>F4Q6N4_CACFS</name>
<dbReference type="SUPFAM" id="SSF161219">
    <property type="entry name" value="CHY zinc finger-like"/>
    <property type="match status" value="1"/>
</dbReference>
<sequence>MDTNNNNSPTSVSYHKENILGCKHYPRSCKIKAACCGVFFVCRLCHNDQSKHEIDRFATKEIMCMKCQTVQPVAEKCIGCDIQFARYFCAHCKFYDDTPDKKIYHCDDCKICRVGERDSFIHCKRCNGCLNKVGFEKHVCLDNKFEDSCPICMEDLFSSRDPVVSLKCGHSMHSECNDQFAKSGTIQCPMCKKSAYNLTEYWLRIDAQIARQPMPRMYAGSTCSVLCCDCDKKSMDIALHFLGNKCQHCNSYNTTIIGKNLQIDSSAPEEPLPNPNLPLSDDEEGDDEDIDDDEDMDDDEFDIDEDDEEEDGDEEEIRPGFGEEIDSVLTPILVQQLSQLPVFNSILNGETNLIDDPAIQQLRQNPHIDQLMNVLQQRYQQQNHNPNNPNNNNPNNNNNNQ</sequence>
<evidence type="ECO:0000259" key="8">
    <source>
        <dbReference type="PROSITE" id="PS51270"/>
    </source>
</evidence>
<evidence type="ECO:0000259" key="7">
    <source>
        <dbReference type="PROSITE" id="PS51266"/>
    </source>
</evidence>
<dbReference type="GO" id="GO:0061630">
    <property type="term" value="F:ubiquitin protein ligase activity"/>
    <property type="evidence" value="ECO:0007669"/>
    <property type="project" value="TreeGrafter"/>
</dbReference>
<evidence type="ECO:0000256" key="3">
    <source>
        <dbReference type="ARBA" id="ARBA00022833"/>
    </source>
</evidence>
<dbReference type="PANTHER" id="PTHR21319:SF0">
    <property type="entry name" value="AND RING FINGER DOMAIN PROTEIN, PUTATIVE (AFU_ORTHOLOGUE AFUA_1G08900)-RELATED"/>
    <property type="match status" value="1"/>
</dbReference>
<evidence type="ECO:0000256" key="2">
    <source>
        <dbReference type="ARBA" id="ARBA00022771"/>
    </source>
</evidence>
<feature type="domain" description="RING-type" evidence="6">
    <location>
        <begin position="149"/>
        <end position="192"/>
    </location>
</feature>
<dbReference type="OMA" id="MIDMEIA"/>
<feature type="compositionally biased region" description="Acidic residues" evidence="5">
    <location>
        <begin position="280"/>
        <end position="316"/>
    </location>
</feature>
<dbReference type="GeneID" id="14868442"/>
<dbReference type="PROSITE" id="PS50089">
    <property type="entry name" value="ZF_RING_2"/>
    <property type="match status" value="1"/>
</dbReference>
<dbReference type="InterPro" id="IPR008913">
    <property type="entry name" value="Znf_CHY"/>
</dbReference>
<dbReference type="GO" id="GO:0005634">
    <property type="term" value="C:nucleus"/>
    <property type="evidence" value="ECO:0007669"/>
    <property type="project" value="TreeGrafter"/>
</dbReference>
<dbReference type="InterPro" id="IPR013083">
    <property type="entry name" value="Znf_RING/FYVE/PHD"/>
</dbReference>
<evidence type="ECO:0000256" key="1">
    <source>
        <dbReference type="ARBA" id="ARBA00022723"/>
    </source>
</evidence>
<feature type="domain" description="CHY-type" evidence="7">
    <location>
        <begin position="15"/>
        <end position="82"/>
    </location>
</feature>
<accession>F4Q6N4</accession>
<evidence type="ECO:0000313" key="10">
    <source>
        <dbReference type="Proteomes" id="UP000007797"/>
    </source>
</evidence>
<keyword evidence="2 4" id="KW-0863">Zinc-finger</keyword>
<dbReference type="InterPro" id="IPR017921">
    <property type="entry name" value="Znf_CTCHY"/>
</dbReference>
<dbReference type="OrthoDB" id="411372at2759"/>
<keyword evidence="1" id="KW-0479">Metal-binding</keyword>
<gene>
    <name evidence="9" type="ORF">DFA_09088</name>
</gene>
<dbReference type="SUPFAM" id="SSF57850">
    <property type="entry name" value="RING/U-box"/>
    <property type="match status" value="1"/>
</dbReference>
<reference evidence="10" key="1">
    <citation type="journal article" date="2011" name="Genome Res.">
        <title>Phylogeny-wide analysis of social amoeba genomes highlights ancient origins for complex intercellular communication.</title>
        <authorList>
            <person name="Heidel A.J."/>
            <person name="Lawal H.M."/>
            <person name="Felder M."/>
            <person name="Schilde C."/>
            <person name="Helps N.R."/>
            <person name="Tunggal B."/>
            <person name="Rivero F."/>
            <person name="John U."/>
            <person name="Schleicher M."/>
            <person name="Eichinger L."/>
            <person name="Platzer M."/>
            <person name="Noegel A.A."/>
            <person name="Schaap P."/>
            <person name="Gloeckner G."/>
        </authorList>
    </citation>
    <scope>NUCLEOTIDE SEQUENCE [LARGE SCALE GENOMIC DNA]</scope>
    <source>
        <strain evidence="10">SH3</strain>
    </source>
</reference>
<feature type="domain" description="CTCHY-type" evidence="8">
    <location>
        <begin position="84"/>
        <end position="148"/>
    </location>
</feature>
<protein>
    <submittedName>
        <fullName evidence="9">Uncharacterized protein</fullName>
    </submittedName>
</protein>
<dbReference type="Pfam" id="PF13639">
    <property type="entry name" value="zf-RING_2"/>
    <property type="match status" value="1"/>
</dbReference>
<dbReference type="InterPro" id="IPR037275">
    <property type="entry name" value="Znf_CTCHY_sf"/>
</dbReference>
<dbReference type="GO" id="GO:0008270">
    <property type="term" value="F:zinc ion binding"/>
    <property type="evidence" value="ECO:0007669"/>
    <property type="project" value="UniProtKB-KW"/>
</dbReference>
<dbReference type="InterPro" id="IPR001841">
    <property type="entry name" value="Znf_RING"/>
</dbReference>
<proteinExistence type="predicted"/>
<dbReference type="InterPro" id="IPR039512">
    <property type="entry name" value="RCHY1_zinc-ribbon"/>
</dbReference>
<dbReference type="KEGG" id="dfa:DFA_09088"/>
<evidence type="ECO:0000259" key="6">
    <source>
        <dbReference type="PROSITE" id="PS50089"/>
    </source>
</evidence>
<keyword evidence="10" id="KW-1185">Reference proteome</keyword>
<evidence type="ECO:0000256" key="4">
    <source>
        <dbReference type="PROSITE-ProRule" id="PRU00601"/>
    </source>
</evidence>
<feature type="region of interest" description="Disordered" evidence="5">
    <location>
        <begin position="265"/>
        <end position="316"/>
    </location>
</feature>
<dbReference type="Gene3D" id="2.20.28.10">
    <property type="match status" value="1"/>
</dbReference>
<dbReference type="RefSeq" id="XP_004354944.1">
    <property type="nucleotide sequence ID" value="XM_004354892.1"/>
</dbReference>
<dbReference type="Pfam" id="PF14599">
    <property type="entry name" value="zinc_ribbon_6"/>
    <property type="match status" value="1"/>
</dbReference>
<dbReference type="PANTHER" id="PTHR21319">
    <property type="entry name" value="RING FINGER AND CHY ZINC FINGER DOMAIN-CONTAINING PROTEIN 1"/>
    <property type="match status" value="1"/>
</dbReference>
<dbReference type="GO" id="GO:0006511">
    <property type="term" value="P:ubiquitin-dependent protein catabolic process"/>
    <property type="evidence" value="ECO:0007669"/>
    <property type="project" value="TreeGrafter"/>
</dbReference>
<dbReference type="PROSITE" id="PS51270">
    <property type="entry name" value="ZF_CTCHY"/>
    <property type="match status" value="1"/>
</dbReference>
<feature type="region of interest" description="Disordered" evidence="5">
    <location>
        <begin position="381"/>
        <end position="401"/>
    </location>
</feature>
<dbReference type="AlphaFoldDB" id="F4Q6N4"/>